<evidence type="ECO:0000256" key="1">
    <source>
        <dbReference type="SAM" id="MobiDB-lite"/>
    </source>
</evidence>
<dbReference type="EMBL" id="CAJPWZ010001052">
    <property type="protein sequence ID" value="CAG2206529.1"/>
    <property type="molecule type" value="Genomic_DNA"/>
</dbReference>
<keyword evidence="3" id="KW-1185">Reference proteome</keyword>
<accession>A0A8S3RD15</accession>
<protein>
    <submittedName>
        <fullName evidence="2">Uncharacterized protein</fullName>
    </submittedName>
</protein>
<feature type="region of interest" description="Disordered" evidence="1">
    <location>
        <begin position="1"/>
        <end position="63"/>
    </location>
</feature>
<dbReference type="AlphaFoldDB" id="A0A8S3RD15"/>
<organism evidence="2 3">
    <name type="scientific">Mytilus edulis</name>
    <name type="common">Blue mussel</name>
    <dbReference type="NCBI Taxonomy" id="6550"/>
    <lineage>
        <taxon>Eukaryota</taxon>
        <taxon>Metazoa</taxon>
        <taxon>Spiralia</taxon>
        <taxon>Lophotrochozoa</taxon>
        <taxon>Mollusca</taxon>
        <taxon>Bivalvia</taxon>
        <taxon>Autobranchia</taxon>
        <taxon>Pteriomorphia</taxon>
        <taxon>Mytilida</taxon>
        <taxon>Mytiloidea</taxon>
        <taxon>Mytilidae</taxon>
        <taxon>Mytilinae</taxon>
        <taxon>Mytilus</taxon>
    </lineage>
</organism>
<dbReference type="Proteomes" id="UP000683360">
    <property type="component" value="Unassembled WGS sequence"/>
</dbReference>
<name>A0A8S3RD15_MYTED</name>
<evidence type="ECO:0000313" key="3">
    <source>
        <dbReference type="Proteomes" id="UP000683360"/>
    </source>
</evidence>
<evidence type="ECO:0000313" key="2">
    <source>
        <dbReference type="EMBL" id="CAG2206529.1"/>
    </source>
</evidence>
<comment type="caution">
    <text evidence="2">The sequence shown here is derived from an EMBL/GenBank/DDBJ whole genome shotgun (WGS) entry which is preliminary data.</text>
</comment>
<reference evidence="2" key="1">
    <citation type="submission" date="2021-03" db="EMBL/GenBank/DDBJ databases">
        <authorList>
            <person name="Bekaert M."/>
        </authorList>
    </citation>
    <scope>NUCLEOTIDE SEQUENCE</scope>
</reference>
<gene>
    <name evidence="2" type="ORF">MEDL_20841</name>
</gene>
<sequence length="434" mass="47565">MEQDSEPVPVRTLPFTPGASQLRLSRPSRVSHSVTRPAQIPTSPVSCTTSRQETLPAGIRSDPFSRTRWPMNFAYPPMPMGMPNLPPYPQPFDPYSAQSVWSGQGFGGRPSSESSSFKDEMRSLTMSIHKIQATVNAKFMEFGNRLDLMESRGLSQDPVQDPPRPPTQLLEDDLVSLAPRSQEGNFLDDQGGISDVDSVVSTEGDAFIPKEPSSGNSDCLRSLVYSIRRDMSDMPMSSPPRVSSTPFDFMACSDLGLVLPPEEKVVKVRQLVNALTQFSSVPARQLLQLVGFLISIKRHSTNVYKLNPIQWYLSEPNFSVVGGTCSNFSSIYLPHLQWWLQEKHLGRSFVGSSANSVHRCKSDGLGSLSGGQDSIRPLVRCSFGGTHQSARNESCVPFSLSVSGCGLSVVAMDNSTVVAYLQNQEGPIPFLCII</sequence>
<feature type="compositionally biased region" description="Polar residues" evidence="1">
    <location>
        <begin position="18"/>
        <end position="53"/>
    </location>
</feature>
<proteinExistence type="predicted"/>